<dbReference type="PANTHER" id="PTHR36052">
    <property type="entry name" value="EXCITATORY AMINO ACID TRANSPORTER"/>
    <property type="match status" value="1"/>
</dbReference>
<reference evidence="2" key="1">
    <citation type="journal article" date="2007" name="Nature">
        <title>The grapevine genome sequence suggests ancestral hexaploidization in major angiosperm phyla.</title>
        <authorList>
            <consortium name="The French-Italian Public Consortium for Grapevine Genome Characterization."/>
            <person name="Jaillon O."/>
            <person name="Aury J.-M."/>
            <person name="Noel B."/>
            <person name="Policriti A."/>
            <person name="Clepet C."/>
            <person name="Casagrande A."/>
            <person name="Choisne N."/>
            <person name="Aubourg S."/>
            <person name="Vitulo N."/>
            <person name="Jubin C."/>
            <person name="Vezzi A."/>
            <person name="Legeai F."/>
            <person name="Hugueney P."/>
            <person name="Dasilva C."/>
            <person name="Horner D."/>
            <person name="Mica E."/>
            <person name="Jublot D."/>
            <person name="Poulain J."/>
            <person name="Bruyere C."/>
            <person name="Billault A."/>
            <person name="Segurens B."/>
            <person name="Gouyvenoux M."/>
            <person name="Ugarte E."/>
            <person name="Cattonaro F."/>
            <person name="Anthouard V."/>
            <person name="Vico V."/>
            <person name="Del Fabbro C."/>
            <person name="Alaux M."/>
            <person name="Di Gaspero G."/>
            <person name="Dumas V."/>
            <person name="Felice N."/>
            <person name="Paillard S."/>
            <person name="Juman I."/>
            <person name="Moroldo M."/>
            <person name="Scalabrin S."/>
            <person name="Canaguier A."/>
            <person name="Le Clainche I."/>
            <person name="Malacrida G."/>
            <person name="Durand E."/>
            <person name="Pesole G."/>
            <person name="Laucou V."/>
            <person name="Chatelet P."/>
            <person name="Merdinoglu D."/>
            <person name="Delledonne M."/>
            <person name="Pezzotti M."/>
            <person name="Lecharny A."/>
            <person name="Scarpelli C."/>
            <person name="Artiguenave F."/>
            <person name="Pe M.E."/>
            <person name="Valle G."/>
            <person name="Morgante M."/>
            <person name="Caboche M."/>
            <person name="Adam-Blondon A.-F."/>
            <person name="Weissenbach J."/>
            <person name="Quetier F."/>
            <person name="Wincker P."/>
        </authorList>
    </citation>
    <scope>NUCLEOTIDE SEQUENCE [LARGE SCALE GENOMIC DNA]</scope>
    <source>
        <strain evidence="2">cv. Pinot noir / PN40024</strain>
    </source>
</reference>
<accession>F6HGB9</accession>
<dbReference type="FunCoup" id="F6HGB9">
    <property type="interactions" value="314"/>
</dbReference>
<dbReference type="STRING" id="29760.F6HGB9"/>
<evidence type="ECO:0000313" key="1">
    <source>
        <dbReference type="EMBL" id="CCB51312.1"/>
    </source>
</evidence>
<keyword evidence="2" id="KW-1185">Reference proteome</keyword>
<dbReference type="InParanoid" id="F6HGB9"/>
<gene>
    <name evidence="1" type="ordered locus">VIT_01s0010g03830</name>
</gene>
<dbReference type="Proteomes" id="UP000009183">
    <property type="component" value="Chromosome 1"/>
</dbReference>
<name>F6HGB9_VITVI</name>
<dbReference type="eggNOG" id="ENOG502S4FE">
    <property type="taxonomic scope" value="Eukaryota"/>
</dbReference>
<dbReference type="AlphaFoldDB" id="F6HGB9"/>
<dbReference type="PANTHER" id="PTHR36052:SF1">
    <property type="entry name" value="EXCITATORY AMINO ACID TRANSPORTER"/>
    <property type="match status" value="1"/>
</dbReference>
<protein>
    <submittedName>
        <fullName evidence="1">Uncharacterized protein</fullName>
    </submittedName>
</protein>
<sequence length="126" mass="14303">MTCAQMIGQRVRNETTQRAHWATGFKNSFLFSKKNKKYKIRLEGEMPLSATVVGAVLGLSVQLHSNALRKLPLMRHPWEHVLAIGIGAVFGNQLVKWEAKVEEDLDKLLEKAKAANERRYIDADED</sequence>
<dbReference type="EMBL" id="FN595754">
    <property type="protein sequence ID" value="CCB51312.1"/>
    <property type="molecule type" value="Genomic_DNA"/>
</dbReference>
<proteinExistence type="predicted"/>
<dbReference type="HOGENOM" id="CLU_1985654_0_0_1"/>
<dbReference type="OrthoDB" id="523796at2759"/>
<dbReference type="PaxDb" id="29760-VIT_01s0010g03830.t01"/>
<organism evidence="1 2">
    <name type="scientific">Vitis vinifera</name>
    <name type="common">Grape</name>
    <dbReference type="NCBI Taxonomy" id="29760"/>
    <lineage>
        <taxon>Eukaryota</taxon>
        <taxon>Viridiplantae</taxon>
        <taxon>Streptophyta</taxon>
        <taxon>Embryophyta</taxon>
        <taxon>Tracheophyta</taxon>
        <taxon>Spermatophyta</taxon>
        <taxon>Magnoliopsida</taxon>
        <taxon>eudicotyledons</taxon>
        <taxon>Gunneridae</taxon>
        <taxon>Pentapetalae</taxon>
        <taxon>rosids</taxon>
        <taxon>Vitales</taxon>
        <taxon>Vitaceae</taxon>
        <taxon>Viteae</taxon>
        <taxon>Vitis</taxon>
    </lineage>
</organism>
<evidence type="ECO:0000313" key="2">
    <source>
        <dbReference type="Proteomes" id="UP000009183"/>
    </source>
</evidence>